<organism evidence="13 14">
    <name type="scientific">Somion occarium</name>
    <dbReference type="NCBI Taxonomy" id="3059160"/>
    <lineage>
        <taxon>Eukaryota</taxon>
        <taxon>Fungi</taxon>
        <taxon>Dikarya</taxon>
        <taxon>Basidiomycota</taxon>
        <taxon>Agaricomycotina</taxon>
        <taxon>Agaricomycetes</taxon>
        <taxon>Polyporales</taxon>
        <taxon>Cerrenaceae</taxon>
        <taxon>Somion</taxon>
    </lineage>
</organism>
<proteinExistence type="inferred from homology"/>
<accession>A0ABP1D0E5</accession>
<dbReference type="PANTHER" id="PTHR47549:SF1">
    <property type="entry name" value="GOLGI APPARATUS MEMBRANE PROTEIN TVP38"/>
    <property type="match status" value="1"/>
</dbReference>
<feature type="transmembrane region" description="Helical" evidence="11">
    <location>
        <begin position="237"/>
        <end position="257"/>
    </location>
</feature>
<evidence type="ECO:0000256" key="3">
    <source>
        <dbReference type="ARBA" id="ARBA00008640"/>
    </source>
</evidence>
<evidence type="ECO:0000256" key="7">
    <source>
        <dbReference type="ARBA" id="ARBA00022989"/>
    </source>
</evidence>
<keyword evidence="14" id="KW-1185">Reference proteome</keyword>
<feature type="transmembrane region" description="Helical" evidence="11">
    <location>
        <begin position="120"/>
        <end position="140"/>
    </location>
</feature>
<evidence type="ECO:0000256" key="4">
    <source>
        <dbReference type="ARBA" id="ARBA00013533"/>
    </source>
</evidence>
<evidence type="ECO:0000256" key="5">
    <source>
        <dbReference type="ARBA" id="ARBA00020673"/>
    </source>
</evidence>
<keyword evidence="7 11" id="KW-1133">Transmembrane helix</keyword>
<dbReference type="InterPro" id="IPR032816">
    <property type="entry name" value="VTT_dom"/>
</dbReference>
<feature type="transmembrane region" description="Helical" evidence="11">
    <location>
        <begin position="42"/>
        <end position="61"/>
    </location>
</feature>
<dbReference type="InterPro" id="IPR051076">
    <property type="entry name" value="Golgi_membrane_TVP38/TMEM64"/>
</dbReference>
<keyword evidence="9 11" id="KW-0472">Membrane</keyword>
<comment type="subcellular location">
    <subcellularLocation>
        <location evidence="2">Golgi apparatus membrane</location>
        <topology evidence="2">Multi-pass membrane protein</topology>
    </subcellularLocation>
</comment>
<feature type="domain" description="VTT" evidence="12">
    <location>
        <begin position="102"/>
        <end position="217"/>
    </location>
</feature>
<keyword evidence="6 11" id="KW-0812">Transmembrane</keyword>
<feature type="region of interest" description="Disordered" evidence="10">
    <location>
        <begin position="310"/>
        <end position="340"/>
    </location>
</feature>
<evidence type="ECO:0000256" key="9">
    <source>
        <dbReference type="ARBA" id="ARBA00023136"/>
    </source>
</evidence>
<protein>
    <recommendedName>
        <fullName evidence="4">Golgi apparatus membrane protein TVP38</fullName>
    </recommendedName>
    <alternativeName>
        <fullName evidence="5">Golgi apparatus membrane protein tvp38</fullName>
    </alternativeName>
</protein>
<feature type="transmembrane region" description="Helical" evidence="11">
    <location>
        <begin position="82"/>
        <end position="100"/>
    </location>
</feature>
<evidence type="ECO:0000313" key="13">
    <source>
        <dbReference type="EMBL" id="CAL1701381.1"/>
    </source>
</evidence>
<sequence>MASEDTERAEKQRWLPWLWSLAKYHARSSWHRYRKLPLYGKLLLWALALFYVALGVFLIVIGPDRIGQTMYNLAQKISHLRFGWLILTAILVVISFPPFVGHTTTLTLCGFAYGMRGFPIAAFGSLLGSALAFLALRFLFSQRLRKWSASSQKWQALEAVVEAKGLPLIMLIRASPFPPWVYANSLFASIEAVSFWQFVIATFVVFPKVALHVFIGSRLASLSDGETRRHMDTQTKIINAAVIAGGVLIVILTSMFVFRLSLLISRMLIHIHSIIYHAMQSHIRHLKNIPPEIDELAAEAVEEAEEGAPLLGSFSSESLLEDEESTIRASSRSRSTSPAA</sequence>
<evidence type="ECO:0000256" key="2">
    <source>
        <dbReference type="ARBA" id="ARBA00004653"/>
    </source>
</evidence>
<comment type="function">
    <text evidence="1">Golgi membrane protein involved in vesicular trafficking and spindle migration.</text>
</comment>
<evidence type="ECO:0000256" key="8">
    <source>
        <dbReference type="ARBA" id="ARBA00023034"/>
    </source>
</evidence>
<name>A0ABP1D0E5_9APHY</name>
<dbReference type="Pfam" id="PF09335">
    <property type="entry name" value="VTT_dom"/>
    <property type="match status" value="1"/>
</dbReference>
<feature type="compositionally biased region" description="Low complexity" evidence="10">
    <location>
        <begin position="327"/>
        <end position="340"/>
    </location>
</feature>
<evidence type="ECO:0000256" key="11">
    <source>
        <dbReference type="SAM" id="Phobius"/>
    </source>
</evidence>
<keyword evidence="8" id="KW-0333">Golgi apparatus</keyword>
<feature type="transmembrane region" description="Helical" evidence="11">
    <location>
        <begin position="161"/>
        <end position="183"/>
    </location>
</feature>
<gene>
    <name evidence="13" type="ORF">GFSPODELE1_LOCUS3560</name>
</gene>
<dbReference type="EMBL" id="OZ037945">
    <property type="protein sequence ID" value="CAL1701381.1"/>
    <property type="molecule type" value="Genomic_DNA"/>
</dbReference>
<dbReference type="Proteomes" id="UP001497453">
    <property type="component" value="Chromosome 2"/>
</dbReference>
<evidence type="ECO:0000259" key="12">
    <source>
        <dbReference type="Pfam" id="PF09335"/>
    </source>
</evidence>
<comment type="similarity">
    <text evidence="3">Belongs to the TVP38/TMEM64 family.</text>
</comment>
<evidence type="ECO:0000256" key="6">
    <source>
        <dbReference type="ARBA" id="ARBA00022692"/>
    </source>
</evidence>
<evidence type="ECO:0000313" key="14">
    <source>
        <dbReference type="Proteomes" id="UP001497453"/>
    </source>
</evidence>
<dbReference type="PANTHER" id="PTHR47549">
    <property type="entry name" value="GOLGI APPARATUS MEMBRANE PROTEIN TVP38-RELATED"/>
    <property type="match status" value="1"/>
</dbReference>
<feature type="transmembrane region" description="Helical" evidence="11">
    <location>
        <begin position="195"/>
        <end position="216"/>
    </location>
</feature>
<evidence type="ECO:0000256" key="10">
    <source>
        <dbReference type="SAM" id="MobiDB-lite"/>
    </source>
</evidence>
<evidence type="ECO:0000256" key="1">
    <source>
        <dbReference type="ARBA" id="ARBA00002978"/>
    </source>
</evidence>
<reference evidence="14" key="1">
    <citation type="submission" date="2024-04" db="EMBL/GenBank/DDBJ databases">
        <authorList>
            <person name="Shaw F."/>
            <person name="Minotto A."/>
        </authorList>
    </citation>
    <scope>NUCLEOTIDE SEQUENCE [LARGE SCALE GENOMIC DNA]</scope>
</reference>